<dbReference type="Gene3D" id="3.90.550.10">
    <property type="entry name" value="Spore Coat Polysaccharide Biosynthesis Protein SpsA, Chain A"/>
    <property type="match status" value="1"/>
</dbReference>
<organism evidence="1 2">
    <name type="scientific">Pelotalea chapellei</name>
    <dbReference type="NCBI Taxonomy" id="44671"/>
    <lineage>
        <taxon>Bacteria</taxon>
        <taxon>Pseudomonadati</taxon>
        <taxon>Thermodesulfobacteriota</taxon>
        <taxon>Desulfuromonadia</taxon>
        <taxon>Geobacterales</taxon>
        <taxon>Geobacteraceae</taxon>
        <taxon>Pelotalea</taxon>
    </lineage>
</organism>
<dbReference type="PANTHER" id="PTHR36529:SF1">
    <property type="entry name" value="GLYCOSYLTRANSFERASE"/>
    <property type="match status" value="1"/>
</dbReference>
<protein>
    <submittedName>
        <fullName evidence="1">TIGR04282 family arsenosugar biosynthesis glycosyltransferase</fullName>
    </submittedName>
</protein>
<name>A0ABS5U901_9BACT</name>
<dbReference type="EMBL" id="JAHDYS010000008">
    <property type="protein sequence ID" value="MBT1072113.1"/>
    <property type="molecule type" value="Genomic_DNA"/>
</dbReference>
<evidence type="ECO:0000313" key="1">
    <source>
        <dbReference type="EMBL" id="MBT1072113.1"/>
    </source>
</evidence>
<reference evidence="1 2" key="1">
    <citation type="submission" date="2021-05" db="EMBL/GenBank/DDBJ databases">
        <title>The draft genome of Geobacter chapellei DSM 13688.</title>
        <authorList>
            <person name="Xu Z."/>
            <person name="Masuda Y."/>
            <person name="Itoh H."/>
            <person name="Senoo K."/>
        </authorList>
    </citation>
    <scope>NUCLEOTIDE SEQUENCE [LARGE SCALE GENOMIC DNA]</scope>
    <source>
        <strain evidence="1 2">DSM 13688</strain>
    </source>
</reference>
<dbReference type="InterPro" id="IPR029044">
    <property type="entry name" value="Nucleotide-diphossugar_trans"/>
</dbReference>
<dbReference type="SUPFAM" id="SSF53448">
    <property type="entry name" value="Nucleotide-diphospho-sugar transferases"/>
    <property type="match status" value="1"/>
</dbReference>
<keyword evidence="2" id="KW-1185">Reference proteome</keyword>
<proteinExistence type="predicted"/>
<dbReference type="InterPro" id="IPR018641">
    <property type="entry name" value="Trfase_1_rSAM/seldom-assoc"/>
</dbReference>
<dbReference type="Pfam" id="PF09837">
    <property type="entry name" value="DUF2064"/>
    <property type="match status" value="1"/>
</dbReference>
<dbReference type="NCBIfam" id="TIGR04282">
    <property type="entry name" value="glyco_like_cofC"/>
    <property type="match status" value="1"/>
</dbReference>
<sequence>MSKGLIIFARAPVPGKVKTRLARDVGEQVATELYGAMLDDVLEMAALLDDVRLLVFWADGSYLHFPGIPRLEMFEQSGEDLGQRMANAFRTAFEEGIDACCIIGSDLPDLPLEYVRKAFRMLEENRIDAVFGPSSDGGYYLLGMRRLWPELFENVPWSTSLVLETSLKHARASELTVDLLPVWHDIDTIDDLKRLALFPGKSSRTGCLLQQMPAILNFLTSSGATP</sequence>
<dbReference type="PANTHER" id="PTHR36529">
    <property type="entry name" value="SLL1095 PROTEIN"/>
    <property type="match status" value="1"/>
</dbReference>
<evidence type="ECO:0000313" key="2">
    <source>
        <dbReference type="Proteomes" id="UP000784128"/>
    </source>
</evidence>
<dbReference type="RefSeq" id="WP_214298666.1">
    <property type="nucleotide sequence ID" value="NZ_JAHDYS010000008.1"/>
</dbReference>
<comment type="caution">
    <text evidence="1">The sequence shown here is derived from an EMBL/GenBank/DDBJ whole genome shotgun (WGS) entry which is preliminary data.</text>
</comment>
<accession>A0ABS5U901</accession>
<gene>
    <name evidence="1" type="ORF">KJB30_09985</name>
</gene>
<dbReference type="Proteomes" id="UP000784128">
    <property type="component" value="Unassembled WGS sequence"/>
</dbReference>